<evidence type="ECO:0000259" key="5">
    <source>
        <dbReference type="Pfam" id="PF01343"/>
    </source>
</evidence>
<evidence type="ECO:0000256" key="1">
    <source>
        <dbReference type="ARBA" id="ARBA00008683"/>
    </source>
</evidence>
<dbReference type="SUPFAM" id="SSF52096">
    <property type="entry name" value="ClpP/crotonase"/>
    <property type="match status" value="1"/>
</dbReference>
<keyword evidence="2" id="KW-0645">Protease</keyword>
<dbReference type="GO" id="GO:0006508">
    <property type="term" value="P:proteolysis"/>
    <property type="evidence" value="ECO:0007669"/>
    <property type="project" value="UniProtKB-KW"/>
</dbReference>
<proteinExistence type="inferred from homology"/>
<dbReference type="Gene3D" id="3.90.226.10">
    <property type="entry name" value="2-enoyl-CoA Hydratase, Chain A, domain 1"/>
    <property type="match status" value="2"/>
</dbReference>
<dbReference type="EMBL" id="UINC01000100">
    <property type="protein sequence ID" value="SUZ49065.1"/>
    <property type="molecule type" value="Genomic_DNA"/>
</dbReference>
<evidence type="ECO:0000313" key="6">
    <source>
        <dbReference type="EMBL" id="SUZ49065.1"/>
    </source>
</evidence>
<protein>
    <recommendedName>
        <fullName evidence="5">Peptidase S49 domain-containing protein</fullName>
    </recommendedName>
</protein>
<accession>A0A381N3G4</accession>
<evidence type="ECO:0000256" key="3">
    <source>
        <dbReference type="ARBA" id="ARBA00022801"/>
    </source>
</evidence>
<name>A0A381N3G4_9ZZZZ</name>
<sequence length="280" mass="30182">MRFRFRQRASVAVIEIHGVIGNHVKIPEFSRLIDSVAGNPRQKALLLDIDSPGGSATGSEVLYRAIQRVAEQKPVYAYVRGMGASGGYYLACAASKVYALPTALVGSIGVIYLRPVLEQLLAKAGVEFSVFKSGEFKDMTGFWRSPTDEESEKFQELINEIFDNFVTVVAGGRSLEEAAVREIATGEVMTARRGIGVGLVDEIGDFKDTLEAAAEAGGCKPTARWIRPSRSLGQRFFSRTGIGQQSGGNLLAEGLQRLLTGGIYYLDPGYIGGDYPGTSS</sequence>
<dbReference type="InterPro" id="IPR029045">
    <property type="entry name" value="ClpP/crotonase-like_dom_sf"/>
</dbReference>
<keyword evidence="3" id="KW-0378">Hydrolase</keyword>
<dbReference type="InterPro" id="IPR004635">
    <property type="entry name" value="Pept_S49_SppA"/>
</dbReference>
<dbReference type="CDD" id="cd07023">
    <property type="entry name" value="S49_Sppa_N_C"/>
    <property type="match status" value="1"/>
</dbReference>
<dbReference type="NCBIfam" id="TIGR00706">
    <property type="entry name" value="SppA_dom"/>
    <property type="match status" value="1"/>
</dbReference>
<feature type="domain" description="Peptidase S49" evidence="5">
    <location>
        <begin position="69"/>
        <end position="216"/>
    </location>
</feature>
<evidence type="ECO:0000256" key="4">
    <source>
        <dbReference type="ARBA" id="ARBA00022825"/>
    </source>
</evidence>
<dbReference type="AlphaFoldDB" id="A0A381N3G4"/>
<keyword evidence="4" id="KW-0720">Serine protease</keyword>
<dbReference type="InterPro" id="IPR002142">
    <property type="entry name" value="Peptidase_S49"/>
</dbReference>
<dbReference type="GO" id="GO:0008236">
    <property type="term" value="F:serine-type peptidase activity"/>
    <property type="evidence" value="ECO:0007669"/>
    <property type="project" value="UniProtKB-KW"/>
</dbReference>
<dbReference type="PANTHER" id="PTHR42987">
    <property type="entry name" value="PEPTIDASE S49"/>
    <property type="match status" value="1"/>
</dbReference>
<gene>
    <name evidence="6" type="ORF">METZ01_LOCUS1919</name>
</gene>
<evidence type="ECO:0000256" key="2">
    <source>
        <dbReference type="ARBA" id="ARBA00022670"/>
    </source>
</evidence>
<dbReference type="InterPro" id="IPR047272">
    <property type="entry name" value="S49_SppA_C"/>
</dbReference>
<organism evidence="6">
    <name type="scientific">marine metagenome</name>
    <dbReference type="NCBI Taxonomy" id="408172"/>
    <lineage>
        <taxon>unclassified sequences</taxon>
        <taxon>metagenomes</taxon>
        <taxon>ecological metagenomes</taxon>
    </lineage>
</organism>
<dbReference type="PANTHER" id="PTHR42987:SF4">
    <property type="entry name" value="PROTEASE SOHB-RELATED"/>
    <property type="match status" value="1"/>
</dbReference>
<dbReference type="Pfam" id="PF01343">
    <property type="entry name" value="Peptidase_S49"/>
    <property type="match status" value="1"/>
</dbReference>
<reference evidence="6" key="1">
    <citation type="submission" date="2018-05" db="EMBL/GenBank/DDBJ databases">
        <authorList>
            <person name="Lanie J.A."/>
            <person name="Ng W.-L."/>
            <person name="Kazmierczak K.M."/>
            <person name="Andrzejewski T.M."/>
            <person name="Davidsen T.M."/>
            <person name="Wayne K.J."/>
            <person name="Tettelin H."/>
            <person name="Glass J.I."/>
            <person name="Rusch D."/>
            <person name="Podicherti R."/>
            <person name="Tsui H.-C.T."/>
            <person name="Winkler M.E."/>
        </authorList>
    </citation>
    <scope>NUCLEOTIDE SEQUENCE</scope>
</reference>
<comment type="similarity">
    <text evidence="1">Belongs to the peptidase S49 family.</text>
</comment>